<evidence type="ECO:0000256" key="4">
    <source>
        <dbReference type="ARBA" id="ARBA00023004"/>
    </source>
</evidence>
<evidence type="ECO:0000256" key="5">
    <source>
        <dbReference type="ARBA" id="ARBA00023014"/>
    </source>
</evidence>
<dbReference type="InterPro" id="IPR004017">
    <property type="entry name" value="Cys_rich_dom"/>
</dbReference>
<gene>
    <name evidence="8" type="ORF">DSO09_05745</name>
    <name evidence="7" type="ORF">EF809_00380</name>
</gene>
<keyword evidence="4" id="KW-0408">Iron</keyword>
<evidence type="ECO:0000313" key="9">
    <source>
        <dbReference type="Proteomes" id="UP000316080"/>
    </source>
</evidence>
<feature type="domain" description="Cysteine-rich" evidence="6">
    <location>
        <begin position="196"/>
        <end position="279"/>
    </location>
</feature>
<evidence type="ECO:0000259" key="6">
    <source>
        <dbReference type="Pfam" id="PF02754"/>
    </source>
</evidence>
<dbReference type="Pfam" id="PF02754">
    <property type="entry name" value="CCG"/>
    <property type="match status" value="2"/>
</dbReference>
<reference evidence="7 9" key="2">
    <citation type="journal article" date="2019" name="Nat. Microbiol.">
        <title>Wide diversity of methane and short-chain alkane metabolisms in uncultured archaea.</title>
        <authorList>
            <person name="Borrel G."/>
            <person name="Adam P.S."/>
            <person name="McKay L.J."/>
            <person name="Chen L.X."/>
            <person name="Sierra-Garcia I.N."/>
            <person name="Sieber C.M."/>
            <person name="Letourneur Q."/>
            <person name="Ghozlane A."/>
            <person name="Andersen G.L."/>
            <person name="Li W.J."/>
            <person name="Hallam S.J."/>
            <person name="Muyzer G."/>
            <person name="de Oliveira V.M."/>
            <person name="Inskeep W.P."/>
            <person name="Banfield J.F."/>
            <person name="Gribaldo S."/>
        </authorList>
    </citation>
    <scope>NUCLEOTIDE SEQUENCE [LARGE SCALE GENOMIC DNA]</scope>
    <source>
        <strain evidence="7">Verst-YHS</strain>
    </source>
</reference>
<reference evidence="8 10" key="1">
    <citation type="journal article" date="2019" name="Nat. Microbiol.">
        <title>Expanding anaerobic alkane metabolism in the domain of Archaea.</title>
        <authorList>
            <person name="Wang Y."/>
            <person name="Wegener G."/>
            <person name="Hou J."/>
            <person name="Wang F."/>
            <person name="Xiao X."/>
        </authorList>
    </citation>
    <scope>NUCLEOTIDE SEQUENCE [LARGE SCALE GENOMIC DNA]</scope>
    <source>
        <strain evidence="8">WYZ-LMO11</strain>
    </source>
</reference>
<dbReference type="EMBL" id="RXIH01000001">
    <property type="protein sequence ID" value="RZN57901.1"/>
    <property type="molecule type" value="Genomic_DNA"/>
</dbReference>
<name>A0A523BC07_9CREN</name>
<organism evidence="8 10">
    <name type="scientific">Thermoproteota archaeon</name>
    <dbReference type="NCBI Taxonomy" id="2056631"/>
    <lineage>
        <taxon>Archaea</taxon>
        <taxon>Thermoproteota</taxon>
    </lineage>
</organism>
<sequence length="434" mass="48540">MGEVERKIPFIIHKNIEFVPFISHASFDKTPREWVNIKFPNEDKYPDLAVAKFEAVRCWACGQCELSYMANWAMNCPSATFPANYRKAAYRGQGKHMTVLGLLQGFIEPSPEIVHVAYFCNLCGNCTLQCSMGIGSDPVISAMALRRMLVKLGMGPLPAHKRFAEYIKKYHNPYGEPHENRFAFMKKKIEKKKADIVYFAGCTGPYRTPEVCEATVNLLELANADFTVLYGDEWCCGSPLYMVGLWEEAKETLEHDISVIESLGASKVITSCAGCFRQLHEGYKKLGISKPSFEVLHSSQLFAEYLNSGKLKPKSTPTDKVVTYHDPCHLGRHVGVFDEPREILANIPGLKFIEFERTAHNAWCCGAGAGVMSGFPELARFAATERLKEAKGIGANYVSSACPFCELNLKRTEDAMKFGIEIGDILLLLEKSLR</sequence>
<proteinExistence type="predicted"/>
<dbReference type="Proteomes" id="UP000316080">
    <property type="component" value="Unassembled WGS sequence"/>
</dbReference>
<dbReference type="InterPro" id="IPR051460">
    <property type="entry name" value="HdrC_iron-sulfur_subunit"/>
</dbReference>
<evidence type="ECO:0000313" key="7">
    <source>
        <dbReference type="EMBL" id="RZN57901.1"/>
    </source>
</evidence>
<keyword evidence="2" id="KW-0479">Metal-binding</keyword>
<evidence type="ECO:0000256" key="2">
    <source>
        <dbReference type="ARBA" id="ARBA00022723"/>
    </source>
</evidence>
<dbReference type="GO" id="GO:0005886">
    <property type="term" value="C:plasma membrane"/>
    <property type="evidence" value="ECO:0007669"/>
    <property type="project" value="TreeGrafter"/>
</dbReference>
<dbReference type="PANTHER" id="PTHR43255">
    <property type="entry name" value="IRON-SULFUR-BINDING OXIDOREDUCTASE FADF-RELATED-RELATED"/>
    <property type="match status" value="1"/>
</dbReference>
<evidence type="ECO:0000256" key="3">
    <source>
        <dbReference type="ARBA" id="ARBA00023002"/>
    </source>
</evidence>
<dbReference type="PANTHER" id="PTHR43255:SF1">
    <property type="entry name" value="IRON-SULFUR-BINDING OXIDOREDUCTASE FADF-RELATED"/>
    <property type="match status" value="1"/>
</dbReference>
<keyword evidence="5" id="KW-0411">Iron-sulfur</keyword>
<feature type="domain" description="Cysteine-rich" evidence="6">
    <location>
        <begin position="322"/>
        <end position="410"/>
    </location>
</feature>
<evidence type="ECO:0000313" key="8">
    <source>
        <dbReference type="EMBL" id="TDA38010.1"/>
    </source>
</evidence>
<keyword evidence="1" id="KW-0004">4Fe-4S</keyword>
<keyword evidence="3" id="KW-0560">Oxidoreductase</keyword>
<dbReference type="GO" id="GO:0016491">
    <property type="term" value="F:oxidoreductase activity"/>
    <property type="evidence" value="ECO:0007669"/>
    <property type="project" value="UniProtKB-KW"/>
</dbReference>
<accession>A0A523BC07</accession>
<dbReference type="Proteomes" id="UP000317265">
    <property type="component" value="Unassembled WGS sequence"/>
</dbReference>
<dbReference type="GO" id="GO:0046872">
    <property type="term" value="F:metal ion binding"/>
    <property type="evidence" value="ECO:0007669"/>
    <property type="project" value="UniProtKB-KW"/>
</dbReference>
<evidence type="ECO:0000256" key="1">
    <source>
        <dbReference type="ARBA" id="ARBA00022485"/>
    </source>
</evidence>
<dbReference type="GO" id="GO:0051539">
    <property type="term" value="F:4 iron, 4 sulfur cluster binding"/>
    <property type="evidence" value="ECO:0007669"/>
    <property type="project" value="UniProtKB-KW"/>
</dbReference>
<dbReference type="SUPFAM" id="SSF46548">
    <property type="entry name" value="alpha-helical ferredoxin"/>
    <property type="match status" value="1"/>
</dbReference>
<evidence type="ECO:0000313" key="10">
    <source>
        <dbReference type="Proteomes" id="UP000317265"/>
    </source>
</evidence>
<dbReference type="AlphaFoldDB" id="A0A523BC07"/>
<dbReference type="EMBL" id="QNVI01000061">
    <property type="protein sequence ID" value="TDA38010.1"/>
    <property type="molecule type" value="Genomic_DNA"/>
</dbReference>
<comment type="caution">
    <text evidence="8">The sequence shown here is derived from an EMBL/GenBank/DDBJ whole genome shotgun (WGS) entry which is preliminary data.</text>
</comment>
<protein>
    <submittedName>
        <fullName evidence="7">(Fe-S)-binding protein</fullName>
    </submittedName>
</protein>